<feature type="domain" description="Sulphate adenylyltransferase catalytic" evidence="9">
    <location>
        <begin position="286"/>
        <end position="507"/>
    </location>
</feature>
<dbReference type="CDD" id="cd00517">
    <property type="entry name" value="ATPS"/>
    <property type="match status" value="1"/>
</dbReference>
<evidence type="ECO:0000256" key="2">
    <source>
        <dbReference type="ARBA" id="ARBA00007268"/>
    </source>
</evidence>
<dbReference type="PANTHER" id="PTHR11055:SF1">
    <property type="entry name" value="PAPS SYNTHETASE, ISOFORM D"/>
    <property type="match status" value="1"/>
</dbReference>
<dbReference type="Gene3D" id="3.40.50.620">
    <property type="entry name" value="HUPs"/>
    <property type="match status" value="1"/>
</dbReference>
<dbReference type="InterPro" id="IPR027417">
    <property type="entry name" value="P-loop_NTPase"/>
</dbReference>
<evidence type="ECO:0008006" key="13">
    <source>
        <dbReference type="Google" id="ProtNLM"/>
    </source>
</evidence>
<dbReference type="InterPro" id="IPR015947">
    <property type="entry name" value="PUA-like_sf"/>
</dbReference>
<dbReference type="GO" id="GO:0016779">
    <property type="term" value="F:nucleotidyltransferase activity"/>
    <property type="evidence" value="ECO:0007669"/>
    <property type="project" value="UniProtKB-KW"/>
</dbReference>
<proteinExistence type="inferred from homology"/>
<evidence type="ECO:0000256" key="5">
    <source>
        <dbReference type="ARBA" id="ARBA00022695"/>
    </source>
</evidence>
<dbReference type="InterPro" id="IPR059117">
    <property type="entry name" value="APS_kinase_dom"/>
</dbReference>
<dbReference type="Gene3D" id="3.40.50.300">
    <property type="entry name" value="P-loop containing nucleotide triphosphate hydrolases"/>
    <property type="match status" value="1"/>
</dbReference>
<comment type="pathway">
    <text evidence="1">Sulfur metabolism; sulfate assimilation.</text>
</comment>
<dbReference type="Pfam" id="PF01747">
    <property type="entry name" value="ATP-sulfurylase"/>
    <property type="match status" value="1"/>
</dbReference>
<dbReference type="InterPro" id="IPR014729">
    <property type="entry name" value="Rossmann-like_a/b/a_fold"/>
</dbReference>
<evidence type="ECO:0000256" key="6">
    <source>
        <dbReference type="ARBA" id="ARBA00022741"/>
    </source>
</evidence>
<dbReference type="Gene3D" id="3.10.400.10">
    <property type="entry name" value="Sulfate adenylyltransferase"/>
    <property type="match status" value="1"/>
</dbReference>
<sequence length="520" mass="59536">MRHILQDDLPFFEVFVNTPLEICEKRDPKKLYKRARAGELTGFTGIDSAYEAPENADLVLNTSTETESESMQRVLVFLHSKGILPEMAMNELCSDNPHELFVADEKEKAELFERSSRMPKIDISELDLQWLQVLSEGWASPLRGFMRERQYLQCLHYGQLLDLKRNCWQPGLSCDIPENNDELILQTPINQSIPIVLPITNANVQTITKDKKIVEEIGLFYNGRLVAVLFDGEVFAHRKEERVARQFGTVDERHPAIRMIMNSGDWLLGGDLKVLDRIRYNDGLDEYRLTPAELRKRFAEAKCDAVFAFQLRNPIHNGHALLMRDTREMLLKRHENPMLLLHPLGGWTKDDDVPLAIRIEQHKAIMEEGVLDSSWTVLAIFPSPMLYAGPTEVQWHARARLAAGVQTYIVGRDPAGIQHPQTGDYLYDPTHGAKVLTMAPGLQNLQIIPFRVAAYDKTTSSMAFYDERRKDDFIFISGTKMRKLARDGIQPPHDFMPPKAWNILSKYYRNIAAESVPHKC</sequence>
<dbReference type="PANTHER" id="PTHR11055">
    <property type="entry name" value="BIFUNCTIONAL 3'-PHOSPHOADENOSINE 5'-PHOSPHOSULFATE SYNTHASE"/>
    <property type="match status" value="1"/>
</dbReference>
<keyword evidence="12" id="KW-1185">Reference proteome</keyword>
<comment type="similarity">
    <text evidence="3">In the C-terminal section; belongs to the sulfate adenylyltransferase family.</text>
</comment>
<evidence type="ECO:0000259" key="9">
    <source>
        <dbReference type="Pfam" id="PF01747"/>
    </source>
</evidence>
<dbReference type="EMBL" id="JBGFUD010007769">
    <property type="protein sequence ID" value="MFH4981735.1"/>
    <property type="molecule type" value="Genomic_DNA"/>
</dbReference>
<dbReference type="InterPro" id="IPR024951">
    <property type="entry name" value="Sulfurylase_cat_dom"/>
</dbReference>
<dbReference type="GO" id="GO:0005524">
    <property type="term" value="F:ATP binding"/>
    <property type="evidence" value="ECO:0007669"/>
    <property type="project" value="UniProtKB-KW"/>
</dbReference>
<comment type="similarity">
    <text evidence="2">In the N-terminal section; belongs to the APS kinase family.</text>
</comment>
<evidence type="ECO:0000259" key="10">
    <source>
        <dbReference type="Pfam" id="PF14306"/>
    </source>
</evidence>
<dbReference type="AlphaFoldDB" id="A0ABD6EZI8"/>
<name>A0ABD6EZI8_9BILA</name>
<dbReference type="SUPFAM" id="SSF52540">
    <property type="entry name" value="P-loop containing nucleoside triphosphate hydrolases"/>
    <property type="match status" value="1"/>
</dbReference>
<keyword evidence="7" id="KW-0067">ATP-binding</keyword>
<keyword evidence="4" id="KW-0808">Transferase</keyword>
<feature type="domain" description="APS kinase" evidence="8">
    <location>
        <begin position="2"/>
        <end position="60"/>
    </location>
</feature>
<evidence type="ECO:0000256" key="1">
    <source>
        <dbReference type="ARBA" id="ARBA00005050"/>
    </source>
</evidence>
<dbReference type="Proteomes" id="UP001608902">
    <property type="component" value="Unassembled WGS sequence"/>
</dbReference>
<gene>
    <name evidence="11" type="ORF">AB6A40_008444</name>
</gene>
<dbReference type="InterPro" id="IPR025980">
    <property type="entry name" value="ATP-Sase_PUA-like_dom"/>
</dbReference>
<evidence type="ECO:0000313" key="12">
    <source>
        <dbReference type="Proteomes" id="UP001608902"/>
    </source>
</evidence>
<evidence type="ECO:0000256" key="4">
    <source>
        <dbReference type="ARBA" id="ARBA00022679"/>
    </source>
</evidence>
<evidence type="ECO:0000313" key="11">
    <source>
        <dbReference type="EMBL" id="MFH4981735.1"/>
    </source>
</evidence>
<keyword evidence="6" id="KW-0547">Nucleotide-binding</keyword>
<dbReference type="InterPro" id="IPR002650">
    <property type="entry name" value="Sulphate_adenylyltransferase"/>
</dbReference>
<protein>
    <recommendedName>
        <fullName evidence="13">Sulfate adenylyltransferase</fullName>
    </recommendedName>
</protein>
<organism evidence="11 12">
    <name type="scientific">Gnathostoma spinigerum</name>
    <dbReference type="NCBI Taxonomy" id="75299"/>
    <lineage>
        <taxon>Eukaryota</taxon>
        <taxon>Metazoa</taxon>
        <taxon>Ecdysozoa</taxon>
        <taxon>Nematoda</taxon>
        <taxon>Chromadorea</taxon>
        <taxon>Rhabditida</taxon>
        <taxon>Spirurina</taxon>
        <taxon>Gnathostomatomorpha</taxon>
        <taxon>Gnathostomatoidea</taxon>
        <taxon>Gnathostomatidae</taxon>
        <taxon>Gnathostoma</taxon>
    </lineage>
</organism>
<evidence type="ECO:0000256" key="3">
    <source>
        <dbReference type="ARBA" id="ARBA00009290"/>
    </source>
</evidence>
<comment type="caution">
    <text evidence="11">The sequence shown here is derived from an EMBL/GenBank/DDBJ whole genome shotgun (WGS) entry which is preliminary data.</text>
</comment>
<dbReference type="Pfam" id="PF14306">
    <property type="entry name" value="PUA_2"/>
    <property type="match status" value="1"/>
</dbReference>
<dbReference type="FunFam" id="3.40.50.620:FF:000006">
    <property type="entry name" value="bifunctional 3'-phosphoadenosine 5'-phosphosulfate synthase 1"/>
    <property type="match status" value="1"/>
</dbReference>
<dbReference type="GO" id="GO:0006790">
    <property type="term" value="P:sulfur compound metabolic process"/>
    <property type="evidence" value="ECO:0007669"/>
    <property type="project" value="UniProtKB-ARBA"/>
</dbReference>
<keyword evidence="5" id="KW-0548">Nucleotidyltransferase</keyword>
<evidence type="ECO:0000256" key="7">
    <source>
        <dbReference type="ARBA" id="ARBA00022840"/>
    </source>
</evidence>
<feature type="domain" description="ATP-sulfurylase PUA-like" evidence="10">
    <location>
        <begin position="100"/>
        <end position="276"/>
    </location>
</feature>
<dbReference type="Pfam" id="PF01583">
    <property type="entry name" value="APS_kinase"/>
    <property type="match status" value="1"/>
</dbReference>
<reference evidence="11 12" key="1">
    <citation type="submission" date="2024-08" db="EMBL/GenBank/DDBJ databases">
        <title>Gnathostoma spinigerum genome.</title>
        <authorList>
            <person name="Gonzalez-Bertolin B."/>
            <person name="Monzon S."/>
            <person name="Zaballos A."/>
            <person name="Jimenez P."/>
            <person name="Dekumyoy P."/>
            <person name="Varona S."/>
            <person name="Cuesta I."/>
            <person name="Sumanam S."/>
            <person name="Adisakwattana P."/>
            <person name="Gasser R.B."/>
            <person name="Hernandez-Gonzalez A."/>
            <person name="Young N.D."/>
            <person name="Perteguer M.J."/>
        </authorList>
    </citation>
    <scope>NUCLEOTIDE SEQUENCE [LARGE SCALE GENOMIC DNA]</scope>
    <source>
        <strain evidence="11">AL3</strain>
        <tissue evidence="11">Liver</tissue>
    </source>
</reference>
<accession>A0ABD6EZI8</accession>
<dbReference type="SUPFAM" id="SSF52374">
    <property type="entry name" value="Nucleotidylyl transferase"/>
    <property type="match status" value="1"/>
</dbReference>
<dbReference type="SUPFAM" id="SSF88697">
    <property type="entry name" value="PUA domain-like"/>
    <property type="match status" value="1"/>
</dbReference>
<evidence type="ECO:0000259" key="8">
    <source>
        <dbReference type="Pfam" id="PF01583"/>
    </source>
</evidence>